<dbReference type="Proteomes" id="UP000665944">
    <property type="component" value="Unassembled WGS sequence"/>
</dbReference>
<organism evidence="7 8">
    <name type="scientific">Staphylococcus hominis</name>
    <dbReference type="NCBI Taxonomy" id="1290"/>
    <lineage>
        <taxon>Bacteria</taxon>
        <taxon>Bacillati</taxon>
        <taxon>Bacillota</taxon>
        <taxon>Bacilli</taxon>
        <taxon>Bacillales</taxon>
        <taxon>Staphylococcaceae</taxon>
        <taxon>Staphylococcus</taxon>
    </lineage>
</organism>
<dbReference type="InterPro" id="IPR036259">
    <property type="entry name" value="MFS_trans_sf"/>
</dbReference>
<comment type="subcellular location">
    <subcellularLocation>
        <location evidence="1">Cell membrane</location>
        <topology evidence="1">Multi-pass membrane protein</topology>
    </subcellularLocation>
</comment>
<comment type="caution">
    <text evidence="7">The sequence shown here is derived from an EMBL/GenBank/DDBJ whole genome shotgun (WGS) entry which is preliminary data.</text>
</comment>
<keyword evidence="3" id="KW-1003">Cell membrane</keyword>
<evidence type="ECO:0000256" key="6">
    <source>
        <dbReference type="ARBA" id="ARBA00023136"/>
    </source>
</evidence>
<evidence type="ECO:0000256" key="1">
    <source>
        <dbReference type="ARBA" id="ARBA00004651"/>
    </source>
</evidence>
<dbReference type="SUPFAM" id="SSF103473">
    <property type="entry name" value="MFS general substrate transporter"/>
    <property type="match status" value="1"/>
</dbReference>
<protein>
    <submittedName>
        <fullName evidence="7">MFS transporter</fullName>
    </submittedName>
</protein>
<evidence type="ECO:0000256" key="5">
    <source>
        <dbReference type="ARBA" id="ARBA00022989"/>
    </source>
</evidence>
<dbReference type="CDD" id="cd06173">
    <property type="entry name" value="MFS_MefA_like"/>
    <property type="match status" value="1"/>
</dbReference>
<dbReference type="InterPro" id="IPR010290">
    <property type="entry name" value="TM_effector"/>
</dbReference>
<keyword evidence="2" id="KW-0813">Transport</keyword>
<dbReference type="RefSeq" id="WP_017175523.1">
    <property type="nucleotide sequence ID" value="NZ_CP014107.1"/>
</dbReference>
<evidence type="ECO:0000313" key="7">
    <source>
        <dbReference type="EMBL" id="MCM5672139.1"/>
    </source>
</evidence>
<accession>A0A4Q9WS91</accession>
<keyword evidence="4" id="KW-0812">Transmembrane</keyword>
<dbReference type="EMBL" id="JAGHKT020000005">
    <property type="protein sequence ID" value="MCM5672139.1"/>
    <property type="molecule type" value="Genomic_DNA"/>
</dbReference>
<name>A0A4Q9WS91_STAHO</name>
<evidence type="ECO:0000256" key="4">
    <source>
        <dbReference type="ARBA" id="ARBA00022692"/>
    </source>
</evidence>
<keyword evidence="8" id="KW-1185">Reference proteome</keyword>
<evidence type="ECO:0000256" key="3">
    <source>
        <dbReference type="ARBA" id="ARBA00022475"/>
    </source>
</evidence>
<gene>
    <name evidence="7" type="ORF">J7T32_005065</name>
</gene>
<keyword evidence="5" id="KW-1133">Transmembrane helix</keyword>
<evidence type="ECO:0000256" key="2">
    <source>
        <dbReference type="ARBA" id="ARBA00022448"/>
    </source>
</evidence>
<dbReference type="PANTHER" id="PTHR23513">
    <property type="entry name" value="INTEGRAL MEMBRANE EFFLUX PROTEIN-RELATED"/>
    <property type="match status" value="1"/>
</dbReference>
<dbReference type="Pfam" id="PF05977">
    <property type="entry name" value="MFS_3"/>
    <property type="match status" value="1"/>
</dbReference>
<dbReference type="PANTHER" id="PTHR23513:SF19">
    <property type="entry name" value="MAJOR FACILITATOR SUPERFAMILY (MFS) PROFILE DOMAIN-CONTAINING PROTEIN"/>
    <property type="match status" value="1"/>
</dbReference>
<sequence length="396" mass="45017">MKKHSKDYFHLFYSQLFANTGDVLIVVGLISVVYSITSKTTAASMIPIIFTSGLFVSSFISNYIYQYFTQKQVLWIFQGLKLVSLSIIASLLIFEESPIFIFILLFINALFDGFTNPIKNAMIPFIEKKEYITSANALMNMMSSIVQLSTWTLGGFLMSLIGAKYLFLFALVLEILSYFFIIQLSERHIYNNEKENILNSFKTVLRHNYFNKLSLYLNLSTIFESVATSIWVAAIILTYTRTFLHVDDFWFGLINAAFFSGTIIAGLWINGKDQFFTKISYPVIIYIPLILAFINVSFILHKSVLLALLISLLMGIFEDSRYISLNSVVQREVPKEILTSTYILNNLLSSVFFSLGTLGISLVVDNQGVMWAYVISGVAYVLTFILGLYFKIAIKN</sequence>
<proteinExistence type="predicted"/>
<reference evidence="7 8" key="1">
    <citation type="submission" date="2022-06" db="EMBL/GenBank/DDBJ databases">
        <title>Staphylococcus hominis ShoR14 genome sequence.</title>
        <authorList>
            <person name="Yeo C.C."/>
            <person name="Chew C.H."/>
            <person name="Che Hamzah A.M."/>
            <person name="Al-Trad E.I."/>
        </authorList>
    </citation>
    <scope>NUCLEOTIDE SEQUENCE [LARGE SCALE GENOMIC DNA]</scope>
    <source>
        <strain evidence="7 8">ShoR14</strain>
    </source>
</reference>
<dbReference type="GO" id="GO:0005886">
    <property type="term" value="C:plasma membrane"/>
    <property type="evidence" value="ECO:0007669"/>
    <property type="project" value="UniProtKB-SubCell"/>
</dbReference>
<keyword evidence="6" id="KW-0472">Membrane</keyword>
<evidence type="ECO:0000313" key="8">
    <source>
        <dbReference type="Proteomes" id="UP000665944"/>
    </source>
</evidence>
<dbReference type="AlphaFoldDB" id="A0A4Q9WS91"/>
<dbReference type="Gene3D" id="1.20.1250.20">
    <property type="entry name" value="MFS general substrate transporter like domains"/>
    <property type="match status" value="1"/>
</dbReference>